<dbReference type="InterPro" id="IPR036390">
    <property type="entry name" value="WH_DNA-bd_sf"/>
</dbReference>
<dbReference type="EMBL" id="CP058627">
    <property type="protein sequence ID" value="QLG88031.1"/>
    <property type="molecule type" value="Genomic_DNA"/>
</dbReference>
<organism evidence="6 7">
    <name type="scientific">Chitinibacter bivalviorum</name>
    <dbReference type="NCBI Taxonomy" id="2739434"/>
    <lineage>
        <taxon>Bacteria</taxon>
        <taxon>Pseudomonadati</taxon>
        <taxon>Pseudomonadota</taxon>
        <taxon>Betaproteobacteria</taxon>
        <taxon>Neisseriales</taxon>
        <taxon>Chitinibacteraceae</taxon>
        <taxon>Chitinibacter</taxon>
    </lineage>
</organism>
<keyword evidence="2" id="KW-0805">Transcription regulation</keyword>
<evidence type="ECO:0000256" key="3">
    <source>
        <dbReference type="ARBA" id="ARBA00023125"/>
    </source>
</evidence>
<dbReference type="InterPro" id="IPR000847">
    <property type="entry name" value="LysR_HTH_N"/>
</dbReference>
<dbReference type="Pfam" id="PF00126">
    <property type="entry name" value="HTH_1"/>
    <property type="match status" value="1"/>
</dbReference>
<keyword evidence="4" id="KW-0804">Transcription</keyword>
<dbReference type="SUPFAM" id="SSF46785">
    <property type="entry name" value="Winged helix' DNA-binding domain"/>
    <property type="match status" value="1"/>
</dbReference>
<evidence type="ECO:0000256" key="2">
    <source>
        <dbReference type="ARBA" id="ARBA00023015"/>
    </source>
</evidence>
<dbReference type="PANTHER" id="PTHR30537">
    <property type="entry name" value="HTH-TYPE TRANSCRIPTIONAL REGULATOR"/>
    <property type="match status" value="1"/>
</dbReference>
<sequence length="296" mass="33246">MLDDLALFVCIVEAGSLSAAAKKMDLPAATLTRRLQKLEQQLGCQLLHRSARRMLPTPAGQQYYEQCRPLLQALQQTTQSLDANLNQLSGTVRVLAPINLSNGPFRHFWSSFMLRYPEIKLELQLSNHKEDLLGNGADLAIRVGEQSDSSFGQRRLGEVRIVLTASPDYLAKNPPIVNPSSLAQHKLIVADPVTQWRFTERSTSIPQTWLPQGHFRVNEIQLAVHMARSGIGLLYCPKPQVIQELESGQLVTVMPDWETESRVIYAVWPQSQLMPARVRVLLDHLVDCAMAHPLFN</sequence>
<name>A0A7H9BJ59_9NEIS</name>
<reference evidence="6 7" key="1">
    <citation type="submission" date="2020-07" db="EMBL/GenBank/DDBJ databases">
        <title>Complete genome sequence of Chitinibacter sp. 2T18.</title>
        <authorList>
            <person name="Bae J.-W."/>
            <person name="Choi J.-W."/>
        </authorList>
    </citation>
    <scope>NUCLEOTIDE SEQUENCE [LARGE SCALE GENOMIC DNA]</scope>
    <source>
        <strain evidence="6 7">2T18</strain>
    </source>
</reference>
<gene>
    <name evidence="6" type="ORF">HQ393_07020</name>
</gene>
<dbReference type="PANTHER" id="PTHR30537:SF5">
    <property type="entry name" value="HTH-TYPE TRANSCRIPTIONAL ACTIVATOR TTDR-RELATED"/>
    <property type="match status" value="1"/>
</dbReference>
<dbReference type="AlphaFoldDB" id="A0A7H9BJ59"/>
<dbReference type="SUPFAM" id="SSF53850">
    <property type="entry name" value="Periplasmic binding protein-like II"/>
    <property type="match status" value="1"/>
</dbReference>
<evidence type="ECO:0000259" key="5">
    <source>
        <dbReference type="PROSITE" id="PS50931"/>
    </source>
</evidence>
<comment type="similarity">
    <text evidence="1">Belongs to the LysR transcriptional regulatory family.</text>
</comment>
<dbReference type="InterPro" id="IPR005119">
    <property type="entry name" value="LysR_subst-bd"/>
</dbReference>
<proteinExistence type="inferred from homology"/>
<evidence type="ECO:0000313" key="7">
    <source>
        <dbReference type="Proteomes" id="UP000509597"/>
    </source>
</evidence>
<dbReference type="GO" id="GO:0043565">
    <property type="term" value="F:sequence-specific DNA binding"/>
    <property type="evidence" value="ECO:0007669"/>
    <property type="project" value="TreeGrafter"/>
</dbReference>
<dbReference type="RefSeq" id="WP_179358110.1">
    <property type="nucleotide sequence ID" value="NZ_CP058627.1"/>
</dbReference>
<evidence type="ECO:0000313" key="6">
    <source>
        <dbReference type="EMBL" id="QLG88031.1"/>
    </source>
</evidence>
<dbReference type="Pfam" id="PF03466">
    <property type="entry name" value="LysR_substrate"/>
    <property type="match status" value="1"/>
</dbReference>
<feature type="domain" description="HTH lysR-type" evidence="5">
    <location>
        <begin position="1"/>
        <end position="57"/>
    </location>
</feature>
<dbReference type="Gene3D" id="1.10.10.10">
    <property type="entry name" value="Winged helix-like DNA-binding domain superfamily/Winged helix DNA-binding domain"/>
    <property type="match status" value="1"/>
</dbReference>
<dbReference type="FunFam" id="1.10.10.10:FF:000001">
    <property type="entry name" value="LysR family transcriptional regulator"/>
    <property type="match status" value="1"/>
</dbReference>
<evidence type="ECO:0000256" key="1">
    <source>
        <dbReference type="ARBA" id="ARBA00009437"/>
    </source>
</evidence>
<dbReference type="InterPro" id="IPR036388">
    <property type="entry name" value="WH-like_DNA-bd_sf"/>
</dbReference>
<dbReference type="Gene3D" id="3.40.190.290">
    <property type="match status" value="1"/>
</dbReference>
<dbReference type="Proteomes" id="UP000509597">
    <property type="component" value="Chromosome"/>
</dbReference>
<accession>A0A7H9BJ59</accession>
<dbReference type="InterPro" id="IPR058163">
    <property type="entry name" value="LysR-type_TF_proteobact-type"/>
</dbReference>
<dbReference type="PROSITE" id="PS50931">
    <property type="entry name" value="HTH_LYSR"/>
    <property type="match status" value="1"/>
</dbReference>
<dbReference type="GO" id="GO:0006351">
    <property type="term" value="P:DNA-templated transcription"/>
    <property type="evidence" value="ECO:0007669"/>
    <property type="project" value="TreeGrafter"/>
</dbReference>
<protein>
    <submittedName>
        <fullName evidence="6">LysR family transcriptional regulator</fullName>
    </submittedName>
</protein>
<evidence type="ECO:0000256" key="4">
    <source>
        <dbReference type="ARBA" id="ARBA00023163"/>
    </source>
</evidence>
<keyword evidence="7" id="KW-1185">Reference proteome</keyword>
<dbReference type="CDD" id="cd08422">
    <property type="entry name" value="PBP2_CrgA_like"/>
    <property type="match status" value="1"/>
</dbReference>
<dbReference type="KEGG" id="chiz:HQ393_07020"/>
<keyword evidence="3" id="KW-0238">DNA-binding</keyword>
<dbReference type="GO" id="GO:0003700">
    <property type="term" value="F:DNA-binding transcription factor activity"/>
    <property type="evidence" value="ECO:0007669"/>
    <property type="project" value="InterPro"/>
</dbReference>